<dbReference type="SUPFAM" id="SSF52172">
    <property type="entry name" value="CheY-like"/>
    <property type="match status" value="1"/>
</dbReference>
<dbReference type="GO" id="GO:0000160">
    <property type="term" value="P:phosphorelay signal transduction system"/>
    <property type="evidence" value="ECO:0007669"/>
    <property type="project" value="InterPro"/>
</dbReference>
<dbReference type="OrthoDB" id="5291706at2"/>
<proteinExistence type="predicted"/>
<dbReference type="InterPro" id="IPR011006">
    <property type="entry name" value="CheY-like_superfamily"/>
</dbReference>
<keyword evidence="1 2" id="KW-0597">Phosphoprotein</keyword>
<evidence type="ECO:0000259" key="3">
    <source>
        <dbReference type="PROSITE" id="PS50110"/>
    </source>
</evidence>
<dbReference type="PANTHER" id="PTHR44591:SF3">
    <property type="entry name" value="RESPONSE REGULATORY DOMAIN-CONTAINING PROTEIN"/>
    <property type="match status" value="1"/>
</dbReference>
<organism evidence="4 5">
    <name type="scientific">Pseudobacteriovorax antillogorgiicola</name>
    <dbReference type="NCBI Taxonomy" id="1513793"/>
    <lineage>
        <taxon>Bacteria</taxon>
        <taxon>Pseudomonadati</taxon>
        <taxon>Bdellovibrionota</taxon>
        <taxon>Oligoflexia</taxon>
        <taxon>Oligoflexales</taxon>
        <taxon>Pseudobacteriovoracaceae</taxon>
        <taxon>Pseudobacteriovorax</taxon>
    </lineage>
</organism>
<evidence type="ECO:0000256" key="1">
    <source>
        <dbReference type="ARBA" id="ARBA00022553"/>
    </source>
</evidence>
<dbReference type="STRING" id="1513793.SAMN06296036_11548"/>
<evidence type="ECO:0000313" key="5">
    <source>
        <dbReference type="Proteomes" id="UP000192907"/>
    </source>
</evidence>
<keyword evidence="5" id="KW-1185">Reference proteome</keyword>
<name>A0A1Y6CDR1_9BACT</name>
<evidence type="ECO:0000256" key="2">
    <source>
        <dbReference type="PROSITE-ProRule" id="PRU00169"/>
    </source>
</evidence>
<dbReference type="Gene3D" id="3.40.50.2300">
    <property type="match status" value="1"/>
</dbReference>
<gene>
    <name evidence="4" type="ORF">SAMN06296036_11548</name>
</gene>
<sequence>MTGPLGTVLIVDDEVDLCESVRFIFDDGGYQTYLAHNVKQAMSVIESEDIDFVVSDIRMPGESGVDLLRKIKARDPEKPRVILVTGYADLTVEEGKKAGAEAMIRKPVKLEELFDTVERLRESKS</sequence>
<dbReference type="PROSITE" id="PS50110">
    <property type="entry name" value="RESPONSE_REGULATORY"/>
    <property type="match status" value="1"/>
</dbReference>
<dbReference type="SMART" id="SM00448">
    <property type="entry name" value="REC"/>
    <property type="match status" value="1"/>
</dbReference>
<evidence type="ECO:0000313" key="4">
    <source>
        <dbReference type="EMBL" id="SMF49143.1"/>
    </source>
</evidence>
<dbReference type="RefSeq" id="WP_132319688.1">
    <property type="nucleotide sequence ID" value="NZ_FWZT01000015.1"/>
</dbReference>
<accession>A0A1Y6CDR1</accession>
<dbReference type="PANTHER" id="PTHR44591">
    <property type="entry name" value="STRESS RESPONSE REGULATOR PROTEIN 1"/>
    <property type="match status" value="1"/>
</dbReference>
<dbReference type="AlphaFoldDB" id="A0A1Y6CDR1"/>
<dbReference type="InterPro" id="IPR050595">
    <property type="entry name" value="Bact_response_regulator"/>
</dbReference>
<dbReference type="InterPro" id="IPR001789">
    <property type="entry name" value="Sig_transdc_resp-reg_receiver"/>
</dbReference>
<dbReference type="Pfam" id="PF00072">
    <property type="entry name" value="Response_reg"/>
    <property type="match status" value="1"/>
</dbReference>
<feature type="modified residue" description="4-aspartylphosphate" evidence="2">
    <location>
        <position position="56"/>
    </location>
</feature>
<reference evidence="5" key="1">
    <citation type="submission" date="2017-04" db="EMBL/GenBank/DDBJ databases">
        <authorList>
            <person name="Varghese N."/>
            <person name="Submissions S."/>
        </authorList>
    </citation>
    <scope>NUCLEOTIDE SEQUENCE [LARGE SCALE GENOMIC DNA]</scope>
    <source>
        <strain evidence="5">RKEM611</strain>
    </source>
</reference>
<feature type="domain" description="Response regulatory" evidence="3">
    <location>
        <begin position="7"/>
        <end position="121"/>
    </location>
</feature>
<protein>
    <submittedName>
        <fullName evidence="4">Response regulator receiver domain-containing protein</fullName>
    </submittedName>
</protein>
<dbReference type="EMBL" id="FWZT01000015">
    <property type="protein sequence ID" value="SMF49143.1"/>
    <property type="molecule type" value="Genomic_DNA"/>
</dbReference>
<dbReference type="Proteomes" id="UP000192907">
    <property type="component" value="Unassembled WGS sequence"/>
</dbReference>